<dbReference type="Gene3D" id="2.40.128.20">
    <property type="match status" value="1"/>
</dbReference>
<dbReference type="OrthoDB" id="6072490at2759"/>
<protein>
    <submittedName>
        <fullName evidence="2">Fatty acid-binding protein-like</fullName>
    </submittedName>
</protein>
<organism evidence="1 2">
    <name type="scientific">Crassostrea virginica</name>
    <name type="common">Eastern oyster</name>
    <dbReference type="NCBI Taxonomy" id="6565"/>
    <lineage>
        <taxon>Eukaryota</taxon>
        <taxon>Metazoa</taxon>
        <taxon>Spiralia</taxon>
        <taxon>Lophotrochozoa</taxon>
        <taxon>Mollusca</taxon>
        <taxon>Bivalvia</taxon>
        <taxon>Autobranchia</taxon>
        <taxon>Pteriomorphia</taxon>
        <taxon>Ostreida</taxon>
        <taxon>Ostreoidea</taxon>
        <taxon>Ostreidae</taxon>
        <taxon>Crassostrea</taxon>
    </lineage>
</organism>
<dbReference type="InterPro" id="IPR012674">
    <property type="entry name" value="Calycin"/>
</dbReference>
<dbReference type="KEGG" id="cvn:111111891"/>
<dbReference type="SUPFAM" id="SSF50814">
    <property type="entry name" value="Lipocalins"/>
    <property type="match status" value="1"/>
</dbReference>
<dbReference type="RefSeq" id="XP_022304793.1">
    <property type="nucleotide sequence ID" value="XM_022449085.1"/>
</dbReference>
<keyword evidence="1" id="KW-1185">Reference proteome</keyword>
<dbReference type="CDD" id="cd00742">
    <property type="entry name" value="FABP"/>
    <property type="match status" value="1"/>
</dbReference>
<proteinExistence type="predicted"/>
<gene>
    <name evidence="2" type="primary">LOC111111891</name>
</gene>
<sequence length="140" mass="16125">MAAFVGTWEDTGDRENFEEFAKAMGQTPETTEMFRKVRNTLRYTVDGDTWTMCLTSSAQPGKEKVYTYRVGQEMNDTALDGKEIKNVITKVSENEMREEMKVKTDDSWTDYKLTRKVDGDTMTTTVSAFGQTMITKQRRK</sequence>
<evidence type="ECO:0000313" key="2">
    <source>
        <dbReference type="RefSeq" id="XP_022304793.1"/>
    </source>
</evidence>
<dbReference type="Proteomes" id="UP000694844">
    <property type="component" value="Chromosome 9"/>
</dbReference>
<dbReference type="AlphaFoldDB" id="A0A8B8BN82"/>
<reference evidence="2" key="1">
    <citation type="submission" date="2025-08" db="UniProtKB">
        <authorList>
            <consortium name="RefSeq"/>
        </authorList>
    </citation>
    <scope>IDENTIFICATION</scope>
    <source>
        <tissue evidence="2">Whole sample</tissue>
    </source>
</reference>
<dbReference type="GeneID" id="111111891"/>
<evidence type="ECO:0000313" key="1">
    <source>
        <dbReference type="Proteomes" id="UP000694844"/>
    </source>
</evidence>
<name>A0A8B8BN82_CRAVI</name>
<dbReference type="GO" id="GO:0008289">
    <property type="term" value="F:lipid binding"/>
    <property type="evidence" value="ECO:0007669"/>
    <property type="project" value="UniProtKB-KW"/>
</dbReference>
<accession>A0A8B8BN82</accession>